<accession>A0ABU2JRS1</accession>
<evidence type="ECO:0000313" key="2">
    <source>
        <dbReference type="EMBL" id="MDT0267685.1"/>
    </source>
</evidence>
<reference evidence="3" key="1">
    <citation type="submission" date="2023-07" db="EMBL/GenBank/DDBJ databases">
        <title>30 novel species of actinomycetes from the DSMZ collection.</title>
        <authorList>
            <person name="Nouioui I."/>
        </authorList>
    </citation>
    <scope>NUCLEOTIDE SEQUENCE [LARGE SCALE GENOMIC DNA]</scope>
    <source>
        <strain evidence="3">DSM 44915</strain>
    </source>
</reference>
<dbReference type="Proteomes" id="UP001183410">
    <property type="component" value="Unassembled WGS sequence"/>
</dbReference>
<organism evidence="2 3">
    <name type="scientific">Streptomyces chisholmiae</name>
    <dbReference type="NCBI Taxonomy" id="3075540"/>
    <lineage>
        <taxon>Bacteria</taxon>
        <taxon>Bacillati</taxon>
        <taxon>Actinomycetota</taxon>
        <taxon>Actinomycetes</taxon>
        <taxon>Kitasatosporales</taxon>
        <taxon>Streptomycetaceae</taxon>
        <taxon>Streptomyces</taxon>
    </lineage>
</organism>
<protein>
    <submittedName>
        <fullName evidence="2">Uncharacterized protein</fullName>
    </submittedName>
</protein>
<comment type="caution">
    <text evidence="2">The sequence shown here is derived from an EMBL/GenBank/DDBJ whole genome shotgun (WGS) entry which is preliminary data.</text>
</comment>
<evidence type="ECO:0000313" key="3">
    <source>
        <dbReference type="Proteomes" id="UP001183410"/>
    </source>
</evidence>
<gene>
    <name evidence="2" type="ORF">RM844_15470</name>
</gene>
<sequence length="78" mass="8356">MRGKFTNAAVALAGASPFGGLGATAATNGWVTYATYPMGTLTLCVRYGEAVTGPDKDWGSYACWRDANQVWHVDLLKR</sequence>
<evidence type="ECO:0000256" key="1">
    <source>
        <dbReference type="SAM" id="SignalP"/>
    </source>
</evidence>
<name>A0ABU2JRS1_9ACTN</name>
<feature type="chain" id="PRO_5046281652" evidence="1">
    <location>
        <begin position="26"/>
        <end position="78"/>
    </location>
</feature>
<keyword evidence="3" id="KW-1185">Reference proteome</keyword>
<dbReference type="EMBL" id="JAVREO010000008">
    <property type="protein sequence ID" value="MDT0267685.1"/>
    <property type="molecule type" value="Genomic_DNA"/>
</dbReference>
<feature type="signal peptide" evidence="1">
    <location>
        <begin position="1"/>
        <end position="25"/>
    </location>
</feature>
<keyword evidence="1" id="KW-0732">Signal</keyword>
<proteinExistence type="predicted"/>
<dbReference type="RefSeq" id="WP_311667768.1">
    <property type="nucleotide sequence ID" value="NZ_JAVREO010000008.1"/>
</dbReference>